<name>A0A9X7Z794_9BACL</name>
<reference evidence="1 2" key="1">
    <citation type="submission" date="2021-02" db="EMBL/GenBank/DDBJ databases">
        <title>Alicyclobacillus curvatus sp. nov. and Alicyclobacillus mengziensis sp. nov., two acidophilic bacteria isolated from acid mine drainage.</title>
        <authorList>
            <person name="Huang Y."/>
        </authorList>
    </citation>
    <scope>NUCLEOTIDE SEQUENCE [LARGE SCALE GENOMIC DNA]</scope>
    <source>
        <strain evidence="1 2">S30H14</strain>
    </source>
</reference>
<evidence type="ECO:0000313" key="2">
    <source>
        <dbReference type="Proteomes" id="UP000663505"/>
    </source>
</evidence>
<proteinExistence type="predicted"/>
<keyword evidence="2" id="KW-1185">Reference proteome</keyword>
<dbReference type="InterPro" id="IPR024787">
    <property type="entry name" value="EcsC"/>
</dbReference>
<organism evidence="1 2">
    <name type="scientific">Alicyclobacillus mengziensis</name>
    <dbReference type="NCBI Taxonomy" id="2931921"/>
    <lineage>
        <taxon>Bacteria</taxon>
        <taxon>Bacillati</taxon>
        <taxon>Bacillota</taxon>
        <taxon>Bacilli</taxon>
        <taxon>Bacillales</taxon>
        <taxon>Alicyclobacillaceae</taxon>
        <taxon>Alicyclobacillus</taxon>
    </lineage>
</organism>
<dbReference type="Proteomes" id="UP000663505">
    <property type="component" value="Chromosome"/>
</dbReference>
<dbReference type="KEGG" id="afx:JZ786_07890"/>
<dbReference type="Pfam" id="PF12787">
    <property type="entry name" value="EcsC"/>
    <property type="match status" value="1"/>
</dbReference>
<evidence type="ECO:0000313" key="1">
    <source>
        <dbReference type="EMBL" id="QSO48859.1"/>
    </source>
</evidence>
<accession>A0A9X7Z794</accession>
<dbReference type="AlphaFoldDB" id="A0A9X7Z794"/>
<gene>
    <name evidence="1" type="ORF">JZ786_07890</name>
</gene>
<sequence>MSLDTTMDNKDLEQAVQILEFPTFAAKATKFIGKPMELALDALPNSVKNKLGEYTEVCMRTAFRAVLLTVNKERRFQKAHNLVHKGLVTATGATGGFFGGLSMAFELPVSTGIMMRSIAEIAREKGEDLTTFESRLECIAVLGLDTSSPGASQDTNSSKYFYIRSSMAKEITKAAQYLAANAISDESSPFIVQFLSKVAERFGIQLTDKMAAELVPVVGAVAGGGINLMFIDHFQRIATGHFTVRQLETKYGSARVQTEYQAVLNRLKDKAGHIVYDLAEVAATEEK</sequence>
<dbReference type="PANTHER" id="PTHR41260">
    <property type="entry name" value="PROTEIN ECSC"/>
    <property type="match status" value="1"/>
</dbReference>
<dbReference type="RefSeq" id="WP_206658171.1">
    <property type="nucleotide sequence ID" value="NZ_CP071182.1"/>
</dbReference>
<protein>
    <submittedName>
        <fullName evidence="1">EcsC family protein</fullName>
    </submittedName>
</protein>
<dbReference type="PANTHER" id="PTHR41260:SF1">
    <property type="entry name" value="PROTEIN ECSC"/>
    <property type="match status" value="1"/>
</dbReference>
<dbReference type="EMBL" id="CP071182">
    <property type="protein sequence ID" value="QSO48859.1"/>
    <property type="molecule type" value="Genomic_DNA"/>
</dbReference>